<dbReference type="Pfam" id="PF01418">
    <property type="entry name" value="HTH_6"/>
    <property type="match status" value="1"/>
</dbReference>
<dbReference type="PANTHER" id="PTHR30514:SF1">
    <property type="entry name" value="HTH-TYPE TRANSCRIPTIONAL REGULATOR HEXR-RELATED"/>
    <property type="match status" value="1"/>
</dbReference>
<dbReference type="GO" id="GO:0097367">
    <property type="term" value="F:carbohydrate derivative binding"/>
    <property type="evidence" value="ECO:0007669"/>
    <property type="project" value="InterPro"/>
</dbReference>
<dbReference type="Pfam" id="PF01380">
    <property type="entry name" value="SIS"/>
    <property type="match status" value="1"/>
</dbReference>
<dbReference type="InterPro" id="IPR047640">
    <property type="entry name" value="RpiR-like"/>
</dbReference>
<feature type="domain" description="SIS" evidence="5">
    <location>
        <begin position="133"/>
        <end position="273"/>
    </location>
</feature>
<dbReference type="Gene3D" id="3.40.50.10490">
    <property type="entry name" value="Glucose-6-phosphate isomerase like protein, domain 1"/>
    <property type="match status" value="1"/>
</dbReference>
<proteinExistence type="predicted"/>
<feature type="domain" description="HTH rpiR-type" evidence="4">
    <location>
        <begin position="13"/>
        <end position="89"/>
    </location>
</feature>
<dbReference type="InterPro" id="IPR036388">
    <property type="entry name" value="WH-like_DNA-bd_sf"/>
</dbReference>
<dbReference type="InterPro" id="IPR035472">
    <property type="entry name" value="RpiR-like_SIS"/>
</dbReference>
<dbReference type="OrthoDB" id="257751at2"/>
<evidence type="ECO:0000259" key="4">
    <source>
        <dbReference type="PROSITE" id="PS51071"/>
    </source>
</evidence>
<dbReference type="PROSITE" id="PS00356">
    <property type="entry name" value="HTH_LACI_1"/>
    <property type="match status" value="1"/>
</dbReference>
<evidence type="ECO:0000256" key="2">
    <source>
        <dbReference type="ARBA" id="ARBA00023125"/>
    </source>
</evidence>
<sequence>MTQDHSLVREPQQNLLEVIRTLRPELRKSDRKVADVVLDDPRLMLNDTVAELAARAEVSQPTVLRFCSAIGCSGYPDFKLRLAQSLALGMPATHSALEISDTPEQIIEKIFDYTLTSLDWARYHLDKTALSQAIDLLTAATRIDFFGFGASGIVARDGQQKFPLFGVPCAVEVDLHQQIMQASMMRQGEVCVIISNTGSTRSLMDVARTAKERGAAVLGLIGAVDAPLKGYCDVVLVVETLENTSIYTPMTSRIAALVVIDILSTAVALRRDSNEEHQKAFIAMKQRLNEARFG</sequence>
<dbReference type="Gene3D" id="1.10.10.10">
    <property type="entry name" value="Winged helix-like DNA-binding domain superfamily/Winged helix DNA-binding domain"/>
    <property type="match status" value="1"/>
</dbReference>
<dbReference type="EMBL" id="MLFR01000001">
    <property type="protein sequence ID" value="ORM72061.1"/>
    <property type="molecule type" value="Genomic_DNA"/>
</dbReference>
<evidence type="ECO:0000313" key="7">
    <source>
        <dbReference type="Proteomes" id="UP000193558"/>
    </source>
</evidence>
<protein>
    <submittedName>
        <fullName evidence="6">RpiR family transcriptional regulator</fullName>
    </submittedName>
</protein>
<dbReference type="GO" id="GO:1901135">
    <property type="term" value="P:carbohydrate derivative metabolic process"/>
    <property type="evidence" value="ECO:0007669"/>
    <property type="project" value="InterPro"/>
</dbReference>
<dbReference type="GO" id="GO:0003677">
    <property type="term" value="F:DNA binding"/>
    <property type="evidence" value="ECO:0007669"/>
    <property type="project" value="UniProtKB-KW"/>
</dbReference>
<dbReference type="InterPro" id="IPR000281">
    <property type="entry name" value="HTH_RpiR"/>
</dbReference>
<comment type="caution">
    <text evidence="6">The sequence shown here is derived from an EMBL/GenBank/DDBJ whole genome shotgun (WGS) entry which is preliminary data.</text>
</comment>
<accession>A0A1X1D6D5</accession>
<dbReference type="AlphaFoldDB" id="A0A1X1D6D5"/>
<dbReference type="PROSITE" id="PS51464">
    <property type="entry name" value="SIS"/>
    <property type="match status" value="1"/>
</dbReference>
<evidence type="ECO:0000313" key="6">
    <source>
        <dbReference type="EMBL" id="ORM72061.1"/>
    </source>
</evidence>
<dbReference type="InterPro" id="IPR009057">
    <property type="entry name" value="Homeodomain-like_sf"/>
</dbReference>
<gene>
    <name evidence="6" type="ORF">HA51_03140</name>
</gene>
<keyword evidence="1" id="KW-0805">Transcription regulation</keyword>
<evidence type="ECO:0000259" key="5">
    <source>
        <dbReference type="PROSITE" id="PS51464"/>
    </source>
</evidence>
<dbReference type="SUPFAM" id="SSF46689">
    <property type="entry name" value="Homeodomain-like"/>
    <property type="match status" value="1"/>
</dbReference>
<dbReference type="RefSeq" id="WP_084931817.1">
    <property type="nucleotide sequence ID" value="NZ_MLFR01000001.1"/>
</dbReference>
<name>A0A1X1D6D5_9GAMM</name>
<dbReference type="PROSITE" id="PS51071">
    <property type="entry name" value="HTH_RPIR"/>
    <property type="match status" value="1"/>
</dbReference>
<dbReference type="CDD" id="cd05013">
    <property type="entry name" value="SIS_RpiR"/>
    <property type="match status" value="1"/>
</dbReference>
<keyword evidence="3" id="KW-0804">Transcription</keyword>
<organism evidence="6 7">
    <name type="scientific">Pantoea rwandensis</name>
    <dbReference type="NCBI Taxonomy" id="1076550"/>
    <lineage>
        <taxon>Bacteria</taxon>
        <taxon>Pseudomonadati</taxon>
        <taxon>Pseudomonadota</taxon>
        <taxon>Gammaproteobacteria</taxon>
        <taxon>Enterobacterales</taxon>
        <taxon>Erwiniaceae</taxon>
        <taxon>Pantoea</taxon>
    </lineage>
</organism>
<dbReference type="Proteomes" id="UP000193558">
    <property type="component" value="Unassembled WGS sequence"/>
</dbReference>
<dbReference type="InterPro" id="IPR001347">
    <property type="entry name" value="SIS_dom"/>
</dbReference>
<dbReference type="InterPro" id="IPR046348">
    <property type="entry name" value="SIS_dom_sf"/>
</dbReference>
<reference evidence="6 7" key="1">
    <citation type="journal article" date="2017" name="Antonie Van Leeuwenhoek">
        <title>Phylogenomic resolution of the bacterial genus Pantoea and its relationship with Erwinia and Tatumella.</title>
        <authorList>
            <person name="Palmer M."/>
            <person name="Steenkamp E.T."/>
            <person name="Coetzee M.P."/>
            <person name="Chan W.Y."/>
            <person name="van Zyl E."/>
            <person name="De Maayer P."/>
            <person name="Coutinho T.A."/>
            <person name="Blom J."/>
            <person name="Smits T.H."/>
            <person name="Duffy B."/>
            <person name="Venter S.N."/>
        </authorList>
    </citation>
    <scope>NUCLEOTIDE SEQUENCE [LARGE SCALE GENOMIC DNA]</scope>
    <source>
        <strain evidence="6 7">LMG 26275</strain>
    </source>
</reference>
<dbReference type="SUPFAM" id="SSF53697">
    <property type="entry name" value="SIS domain"/>
    <property type="match status" value="1"/>
</dbReference>
<dbReference type="PANTHER" id="PTHR30514">
    <property type="entry name" value="GLUCOKINASE"/>
    <property type="match status" value="1"/>
</dbReference>
<evidence type="ECO:0000256" key="1">
    <source>
        <dbReference type="ARBA" id="ARBA00023015"/>
    </source>
</evidence>
<dbReference type="GO" id="GO:0003700">
    <property type="term" value="F:DNA-binding transcription factor activity"/>
    <property type="evidence" value="ECO:0007669"/>
    <property type="project" value="InterPro"/>
</dbReference>
<keyword evidence="2" id="KW-0238">DNA-binding</keyword>
<evidence type="ECO:0000256" key="3">
    <source>
        <dbReference type="ARBA" id="ARBA00023163"/>
    </source>
</evidence>